<reference evidence="13" key="1">
    <citation type="journal article" date="2014" name="Int. J. Syst. Evol. Microbiol.">
        <title>Complete genome sequence of Corynebacterium casei LMG S-19264T (=DSM 44701T), isolated from a smear-ripened cheese.</title>
        <authorList>
            <consortium name="US DOE Joint Genome Institute (JGI-PGF)"/>
            <person name="Walter F."/>
            <person name="Albersmeier A."/>
            <person name="Kalinowski J."/>
            <person name="Ruckert C."/>
        </authorList>
    </citation>
    <scope>NUCLEOTIDE SEQUENCE</scope>
    <source>
        <strain evidence="13">CGMCC 1.12919</strain>
    </source>
</reference>
<evidence type="ECO:0000313" key="14">
    <source>
        <dbReference type="Proteomes" id="UP000637002"/>
    </source>
</evidence>
<feature type="coiled-coil region" evidence="11">
    <location>
        <begin position="227"/>
        <end position="254"/>
    </location>
</feature>
<accession>A0A916UNA8</accession>
<keyword evidence="8 12" id="KW-1133">Transmembrane helix</keyword>
<dbReference type="PANTHER" id="PTHR46494:SF3">
    <property type="entry name" value="ZINC TRANSPORT PROTEIN ZNTB"/>
    <property type="match status" value="1"/>
</dbReference>
<evidence type="ECO:0000256" key="11">
    <source>
        <dbReference type="SAM" id="Coils"/>
    </source>
</evidence>
<evidence type="ECO:0000256" key="12">
    <source>
        <dbReference type="SAM" id="Phobius"/>
    </source>
</evidence>
<proteinExistence type="inferred from homology"/>
<dbReference type="Proteomes" id="UP000637002">
    <property type="component" value="Unassembled WGS sequence"/>
</dbReference>
<dbReference type="Pfam" id="PF01544">
    <property type="entry name" value="CorA"/>
    <property type="match status" value="1"/>
</dbReference>
<comment type="subcellular location">
    <subcellularLocation>
        <location evidence="1">Cell membrane</location>
        <topology evidence="1">Multi-pass membrane protein</topology>
    </subcellularLocation>
</comment>
<evidence type="ECO:0000256" key="10">
    <source>
        <dbReference type="ARBA" id="ARBA00023136"/>
    </source>
</evidence>
<evidence type="ECO:0000256" key="9">
    <source>
        <dbReference type="ARBA" id="ARBA00023065"/>
    </source>
</evidence>
<keyword evidence="11" id="KW-0175">Coiled coil</keyword>
<evidence type="ECO:0000256" key="3">
    <source>
        <dbReference type="ARBA" id="ARBA00022448"/>
    </source>
</evidence>
<keyword evidence="5" id="KW-0997">Cell inner membrane</keyword>
<dbReference type="SUPFAM" id="SSF144083">
    <property type="entry name" value="Magnesium transport protein CorA, transmembrane region"/>
    <property type="match status" value="1"/>
</dbReference>
<evidence type="ECO:0000256" key="5">
    <source>
        <dbReference type="ARBA" id="ARBA00022519"/>
    </source>
</evidence>
<dbReference type="InterPro" id="IPR045863">
    <property type="entry name" value="CorA_TM1_TM2"/>
</dbReference>
<evidence type="ECO:0000256" key="4">
    <source>
        <dbReference type="ARBA" id="ARBA00022475"/>
    </source>
</evidence>
<dbReference type="Gene3D" id="1.20.58.340">
    <property type="entry name" value="Magnesium transport protein CorA, transmembrane region"/>
    <property type="match status" value="2"/>
</dbReference>
<organism evidence="13 14">
    <name type="scientific">Chelatococcus reniformis</name>
    <dbReference type="NCBI Taxonomy" id="1494448"/>
    <lineage>
        <taxon>Bacteria</taxon>
        <taxon>Pseudomonadati</taxon>
        <taxon>Pseudomonadota</taxon>
        <taxon>Alphaproteobacteria</taxon>
        <taxon>Hyphomicrobiales</taxon>
        <taxon>Chelatococcaceae</taxon>
        <taxon>Chelatococcus</taxon>
    </lineage>
</organism>
<comment type="caution">
    <text evidence="13">The sequence shown here is derived from an EMBL/GenBank/DDBJ whole genome shotgun (WGS) entry which is preliminary data.</text>
</comment>
<dbReference type="GO" id="GO:0015087">
    <property type="term" value="F:cobalt ion transmembrane transporter activity"/>
    <property type="evidence" value="ECO:0007669"/>
    <property type="project" value="TreeGrafter"/>
</dbReference>
<dbReference type="InterPro" id="IPR002523">
    <property type="entry name" value="MgTranspt_CorA/ZnTranspt_ZntB"/>
</dbReference>
<keyword evidence="7" id="KW-0862">Zinc</keyword>
<keyword evidence="9" id="KW-0406">Ion transport</keyword>
<comment type="similarity">
    <text evidence="2">Belongs to the CorA metal ion transporter (MIT) (TC 1.A.35) family.</text>
</comment>
<keyword evidence="6 12" id="KW-0812">Transmembrane</keyword>
<feature type="transmembrane region" description="Helical" evidence="12">
    <location>
        <begin position="301"/>
        <end position="321"/>
    </location>
</feature>
<evidence type="ECO:0000256" key="6">
    <source>
        <dbReference type="ARBA" id="ARBA00022692"/>
    </source>
</evidence>
<evidence type="ECO:0000256" key="1">
    <source>
        <dbReference type="ARBA" id="ARBA00004651"/>
    </source>
</evidence>
<sequence length="327" mass="36476">MIALTDHTGLICGFAIYPSGTQAVAWGEMDKALASRSGVVWLHFNLTDARAREWVDACEHLPRRARDVLLADDRHVRIDPVGEGIAGVVGDLHHDLHTEADEVGLLHFYVDDHCVISARRLPLKAVDQLRHAVADGMKVRRPIDLIIALFHYIASALDGAMDRLGEQLDDVEDPILTGQIADKSAELGRCRRLTARIRRHLLPQKHALMALVTRLPEWVEEPEAGRLRKAVERLEALSHDLDLIQERARLLQDELSSRLAEETNRNLYVLSIVTVIFLPMTLVSGIFGMNLGGMPGLQSDAGFWWGMALIAVVAVVTTMVLRRMRLV</sequence>
<dbReference type="EMBL" id="BMGG01000007">
    <property type="protein sequence ID" value="GGC79037.1"/>
    <property type="molecule type" value="Genomic_DNA"/>
</dbReference>
<dbReference type="SUPFAM" id="SSF143865">
    <property type="entry name" value="CorA soluble domain-like"/>
    <property type="match status" value="1"/>
</dbReference>
<protein>
    <submittedName>
        <fullName evidence="13">Magnesium transporter CorA</fullName>
    </submittedName>
</protein>
<dbReference type="AlphaFoldDB" id="A0A916UNA8"/>
<gene>
    <name evidence="13" type="ORF">GCM10010994_41460</name>
</gene>
<keyword evidence="4" id="KW-1003">Cell membrane</keyword>
<keyword evidence="14" id="KW-1185">Reference proteome</keyword>
<reference evidence="13" key="2">
    <citation type="submission" date="2020-09" db="EMBL/GenBank/DDBJ databases">
        <authorList>
            <person name="Sun Q."/>
            <person name="Zhou Y."/>
        </authorList>
    </citation>
    <scope>NUCLEOTIDE SEQUENCE</scope>
    <source>
        <strain evidence="13">CGMCC 1.12919</strain>
    </source>
</reference>
<dbReference type="CDD" id="cd12834">
    <property type="entry name" value="ZntB_u1"/>
    <property type="match status" value="1"/>
</dbReference>
<dbReference type="Gene3D" id="3.30.460.20">
    <property type="entry name" value="CorA soluble domain-like"/>
    <property type="match status" value="1"/>
</dbReference>
<dbReference type="RefSeq" id="WP_188611074.1">
    <property type="nucleotide sequence ID" value="NZ_BMGG01000007.1"/>
</dbReference>
<keyword evidence="10 12" id="KW-0472">Membrane</keyword>
<dbReference type="InterPro" id="IPR045861">
    <property type="entry name" value="CorA_cytoplasmic_dom"/>
</dbReference>
<dbReference type="GO" id="GO:0000287">
    <property type="term" value="F:magnesium ion binding"/>
    <property type="evidence" value="ECO:0007669"/>
    <property type="project" value="TreeGrafter"/>
</dbReference>
<evidence type="ECO:0000256" key="7">
    <source>
        <dbReference type="ARBA" id="ARBA00022833"/>
    </source>
</evidence>
<dbReference type="GO" id="GO:0015095">
    <property type="term" value="F:magnesium ion transmembrane transporter activity"/>
    <property type="evidence" value="ECO:0007669"/>
    <property type="project" value="TreeGrafter"/>
</dbReference>
<keyword evidence="3" id="KW-0813">Transport</keyword>
<dbReference type="GO" id="GO:0050897">
    <property type="term" value="F:cobalt ion binding"/>
    <property type="evidence" value="ECO:0007669"/>
    <property type="project" value="TreeGrafter"/>
</dbReference>
<dbReference type="GO" id="GO:0005886">
    <property type="term" value="C:plasma membrane"/>
    <property type="evidence" value="ECO:0007669"/>
    <property type="project" value="UniProtKB-SubCell"/>
</dbReference>
<evidence type="ECO:0000313" key="13">
    <source>
        <dbReference type="EMBL" id="GGC79037.1"/>
    </source>
</evidence>
<name>A0A916UNA8_9HYPH</name>
<feature type="transmembrane region" description="Helical" evidence="12">
    <location>
        <begin position="267"/>
        <end position="289"/>
    </location>
</feature>
<dbReference type="PANTHER" id="PTHR46494">
    <property type="entry name" value="CORA FAMILY METAL ION TRANSPORTER (EUROFUNG)"/>
    <property type="match status" value="1"/>
</dbReference>
<evidence type="ECO:0000256" key="8">
    <source>
        <dbReference type="ARBA" id="ARBA00022989"/>
    </source>
</evidence>
<evidence type="ECO:0000256" key="2">
    <source>
        <dbReference type="ARBA" id="ARBA00009765"/>
    </source>
</evidence>